<keyword evidence="1" id="KW-0489">Methyltransferase</keyword>
<name>A0A975JCD7_9RHOB</name>
<protein>
    <submittedName>
        <fullName evidence="1">Class I SAM-dependent methyltransferase</fullName>
    </submittedName>
</protein>
<accession>A0A975JCD7</accession>
<proteinExistence type="predicted"/>
<dbReference type="SUPFAM" id="SSF53335">
    <property type="entry name" value="S-adenosyl-L-methionine-dependent methyltransferases"/>
    <property type="match status" value="1"/>
</dbReference>
<evidence type="ECO:0000313" key="2">
    <source>
        <dbReference type="Proteomes" id="UP000683291"/>
    </source>
</evidence>
<dbReference type="GO" id="GO:0032259">
    <property type="term" value="P:methylation"/>
    <property type="evidence" value="ECO:0007669"/>
    <property type="project" value="UniProtKB-KW"/>
</dbReference>
<dbReference type="Gene3D" id="3.40.50.150">
    <property type="entry name" value="Vaccinia Virus protein VP39"/>
    <property type="match status" value="1"/>
</dbReference>
<dbReference type="Pfam" id="PF13489">
    <property type="entry name" value="Methyltransf_23"/>
    <property type="match status" value="1"/>
</dbReference>
<organism evidence="1 2">
    <name type="scientific">Sulfitobacter albidus</name>
    <dbReference type="NCBI Taxonomy" id="2829501"/>
    <lineage>
        <taxon>Bacteria</taxon>
        <taxon>Pseudomonadati</taxon>
        <taxon>Pseudomonadota</taxon>
        <taxon>Alphaproteobacteria</taxon>
        <taxon>Rhodobacterales</taxon>
        <taxon>Roseobacteraceae</taxon>
        <taxon>Sulfitobacter</taxon>
    </lineage>
</organism>
<dbReference type="InterPro" id="IPR029063">
    <property type="entry name" value="SAM-dependent_MTases_sf"/>
</dbReference>
<dbReference type="EMBL" id="CP073581">
    <property type="protein sequence ID" value="QUJ75892.1"/>
    <property type="molecule type" value="Genomic_DNA"/>
</dbReference>
<keyword evidence="2" id="KW-1185">Reference proteome</keyword>
<dbReference type="RefSeq" id="WP_212704091.1">
    <property type="nucleotide sequence ID" value="NZ_CP073581.1"/>
</dbReference>
<dbReference type="GO" id="GO:0008168">
    <property type="term" value="F:methyltransferase activity"/>
    <property type="evidence" value="ECO:0007669"/>
    <property type="project" value="UniProtKB-KW"/>
</dbReference>
<evidence type="ECO:0000313" key="1">
    <source>
        <dbReference type="EMBL" id="QUJ75892.1"/>
    </source>
</evidence>
<dbReference type="KEGG" id="sual:KDD17_13255"/>
<dbReference type="CDD" id="cd02440">
    <property type="entry name" value="AdoMet_MTases"/>
    <property type="match status" value="1"/>
</dbReference>
<gene>
    <name evidence="1" type="ORF">KDD17_13255</name>
</gene>
<reference evidence="1" key="1">
    <citation type="submission" date="2021-04" db="EMBL/GenBank/DDBJ databases">
        <title>Complete genome sequence for Sulfitobacter sp. strain JK7-1.</title>
        <authorList>
            <person name="Park S.-J."/>
        </authorList>
    </citation>
    <scope>NUCLEOTIDE SEQUENCE</scope>
    <source>
        <strain evidence="1">JK7-1</strain>
    </source>
</reference>
<dbReference type="AlphaFoldDB" id="A0A975JCD7"/>
<sequence length="206" mass="22487">MTLIPLAPPPGAGGFRARALDAAYARARATLIPRFDHLDSAALLWPLRAALCRRRLRIADIGAGTGRDAAWLTRTGHRVTAVEPVTALCAHPHLAWSPARLPHLHGVRGPFDLVLISAVWHHLPTADRAPALRRLRGLLGPGGQIWISLRDGPTAPDRPGYGVDPMRLRRQAIGAGLRITDLMPARAQQASGARWRWAVLRTAREF</sequence>
<keyword evidence="1" id="KW-0808">Transferase</keyword>
<dbReference type="Proteomes" id="UP000683291">
    <property type="component" value="Chromosome 1"/>
</dbReference>